<accession>A0AAU9ID46</accession>
<comment type="subcellular location">
    <subcellularLocation>
        <location evidence="1">Nucleus</location>
    </subcellularLocation>
</comment>
<keyword evidence="13" id="KW-1185">Reference proteome</keyword>
<dbReference type="GO" id="GO:0005634">
    <property type="term" value="C:nucleus"/>
    <property type="evidence" value="ECO:0007669"/>
    <property type="project" value="UniProtKB-SubCell"/>
</dbReference>
<keyword evidence="4" id="KW-0677">Repeat</keyword>
<evidence type="ECO:0000313" key="12">
    <source>
        <dbReference type="EMBL" id="CAG9312092.1"/>
    </source>
</evidence>
<evidence type="ECO:0000256" key="5">
    <source>
        <dbReference type="ARBA" id="ARBA00022763"/>
    </source>
</evidence>
<dbReference type="PROSITE" id="PS50294">
    <property type="entry name" value="WD_REPEATS_REGION"/>
    <property type="match status" value="2"/>
</dbReference>
<dbReference type="GO" id="GO:0033186">
    <property type="term" value="C:CAF-1 complex"/>
    <property type="evidence" value="ECO:0007669"/>
    <property type="project" value="TreeGrafter"/>
</dbReference>
<dbReference type="Gene3D" id="2.130.10.10">
    <property type="entry name" value="YVTN repeat-like/Quinoprotein amine dehydrogenase"/>
    <property type="match status" value="2"/>
</dbReference>
<dbReference type="InterPro" id="IPR015943">
    <property type="entry name" value="WD40/YVTN_repeat-like_dom_sf"/>
</dbReference>
<evidence type="ECO:0000259" key="11">
    <source>
        <dbReference type="Pfam" id="PF24105"/>
    </source>
</evidence>
<dbReference type="GO" id="GO:0006281">
    <property type="term" value="P:DNA repair"/>
    <property type="evidence" value="ECO:0007669"/>
    <property type="project" value="UniProtKB-KW"/>
</dbReference>
<dbReference type="Proteomes" id="UP001162131">
    <property type="component" value="Unassembled WGS sequence"/>
</dbReference>
<evidence type="ECO:0000256" key="1">
    <source>
        <dbReference type="ARBA" id="ARBA00004123"/>
    </source>
</evidence>
<feature type="region of interest" description="Disordered" evidence="10">
    <location>
        <begin position="374"/>
        <end position="393"/>
    </location>
</feature>
<keyword evidence="5" id="KW-0227">DNA damage</keyword>
<dbReference type="InterPro" id="IPR045145">
    <property type="entry name" value="PTHR15271"/>
</dbReference>
<evidence type="ECO:0000256" key="7">
    <source>
        <dbReference type="ARBA" id="ARBA00023204"/>
    </source>
</evidence>
<dbReference type="EMBL" id="CAJZBQ010000005">
    <property type="protein sequence ID" value="CAG9312092.1"/>
    <property type="molecule type" value="Genomic_DNA"/>
</dbReference>
<name>A0AAU9ID46_9CILI</name>
<feature type="repeat" description="WD" evidence="9">
    <location>
        <begin position="118"/>
        <end position="159"/>
    </location>
</feature>
<evidence type="ECO:0000256" key="8">
    <source>
        <dbReference type="ARBA" id="ARBA00023242"/>
    </source>
</evidence>
<organism evidence="12 13">
    <name type="scientific">Blepharisma stoltei</name>
    <dbReference type="NCBI Taxonomy" id="1481888"/>
    <lineage>
        <taxon>Eukaryota</taxon>
        <taxon>Sar</taxon>
        <taxon>Alveolata</taxon>
        <taxon>Ciliophora</taxon>
        <taxon>Postciliodesmatophora</taxon>
        <taxon>Heterotrichea</taxon>
        <taxon>Heterotrichida</taxon>
        <taxon>Blepharismidae</taxon>
        <taxon>Blepharisma</taxon>
    </lineage>
</organism>
<evidence type="ECO:0000256" key="9">
    <source>
        <dbReference type="PROSITE-ProRule" id="PRU00221"/>
    </source>
</evidence>
<feature type="repeat" description="WD" evidence="9">
    <location>
        <begin position="64"/>
        <end position="96"/>
    </location>
</feature>
<evidence type="ECO:0000313" key="13">
    <source>
        <dbReference type="Proteomes" id="UP001162131"/>
    </source>
</evidence>
<dbReference type="AlphaFoldDB" id="A0AAU9ID46"/>
<dbReference type="PANTHER" id="PTHR15271">
    <property type="entry name" value="CHROMATIN ASSEMBLY FACTOR 1 SUBUNIT B"/>
    <property type="match status" value="1"/>
</dbReference>
<dbReference type="InterPro" id="IPR001680">
    <property type="entry name" value="WD40_rpt"/>
</dbReference>
<keyword evidence="7" id="KW-0234">DNA repair</keyword>
<dbReference type="SMART" id="SM00320">
    <property type="entry name" value="WD40"/>
    <property type="match status" value="5"/>
</dbReference>
<dbReference type="InterPro" id="IPR036322">
    <property type="entry name" value="WD40_repeat_dom_sf"/>
</dbReference>
<comment type="similarity">
    <text evidence="2">Belongs to the WD repeat HIR1 family.</text>
</comment>
<dbReference type="GO" id="GO:0006334">
    <property type="term" value="P:nucleosome assembly"/>
    <property type="evidence" value="ECO:0007669"/>
    <property type="project" value="TreeGrafter"/>
</dbReference>
<dbReference type="Pfam" id="PF24105">
    <property type="entry name" value="Beta-prop_CAF1B_HIR1"/>
    <property type="match status" value="1"/>
</dbReference>
<dbReference type="GO" id="GO:0006335">
    <property type="term" value="P:DNA replication-dependent chromatin assembly"/>
    <property type="evidence" value="ECO:0007669"/>
    <property type="project" value="InterPro"/>
</dbReference>
<keyword evidence="6" id="KW-0156">Chromatin regulator</keyword>
<sequence length="405" mass="45303">MRVILPEIFWHGNRERIMSLDFQSSSTPQLATCGADLVLGIYIRIWQINLFNNELIPQHIDDLAGTHERCVNVVKFSPDGKLLASGSDDGCVVIWEKKLKPVFGEDREEIGWGSKRVLRGHVGEIHDLCWSETGKYIATASMDGSAIIFDVERAKVIQRLEGHKHVQGISWHSGYLATMSTDRTLRIFKQSKKGFYIKHSVRDYEKNKLFQEQGQASAFFRRLAFSPCGSLLIAPAGLSGDIPVAHCFFKKQFTVPSITFPINITNQEKASAVCVKFCPFFYKANDTQLIAGLEHKLVWAVATKDSVLIYDSEHATPIGAITNAHYAPLTDLAWFGDKLLAVSSIDGYVSFVVFEEGELGIRITAEVKEEKSQDMEIEEEVEVKDDSSKKDTGKRRICPVAVVGN</sequence>
<dbReference type="SUPFAM" id="SSF50978">
    <property type="entry name" value="WD40 repeat-like"/>
    <property type="match status" value="1"/>
</dbReference>
<keyword evidence="3 9" id="KW-0853">WD repeat</keyword>
<evidence type="ECO:0000256" key="4">
    <source>
        <dbReference type="ARBA" id="ARBA00022737"/>
    </source>
</evidence>
<evidence type="ECO:0000256" key="2">
    <source>
        <dbReference type="ARBA" id="ARBA00007306"/>
    </source>
</evidence>
<proteinExistence type="inferred from homology"/>
<comment type="caution">
    <text evidence="12">The sequence shown here is derived from an EMBL/GenBank/DDBJ whole genome shotgun (WGS) entry which is preliminary data.</text>
</comment>
<dbReference type="PROSITE" id="PS50082">
    <property type="entry name" value="WD_REPEATS_2"/>
    <property type="match status" value="2"/>
</dbReference>
<evidence type="ECO:0000256" key="6">
    <source>
        <dbReference type="ARBA" id="ARBA00022853"/>
    </source>
</evidence>
<evidence type="ECO:0000256" key="3">
    <source>
        <dbReference type="ARBA" id="ARBA00022574"/>
    </source>
</evidence>
<dbReference type="InterPro" id="IPR055410">
    <property type="entry name" value="Beta-prop_CAF1B_HIR1"/>
</dbReference>
<feature type="domain" description="CAF1B/HIR1 beta-propeller" evidence="11">
    <location>
        <begin position="1"/>
        <end position="359"/>
    </location>
</feature>
<protein>
    <recommendedName>
        <fullName evidence="11">CAF1B/HIR1 beta-propeller domain-containing protein</fullName>
    </recommendedName>
</protein>
<gene>
    <name evidence="12" type="ORF">BSTOLATCC_MIC5344</name>
</gene>
<keyword evidence="8" id="KW-0539">Nucleus</keyword>
<evidence type="ECO:0000256" key="10">
    <source>
        <dbReference type="SAM" id="MobiDB-lite"/>
    </source>
</evidence>
<reference evidence="12" key="1">
    <citation type="submission" date="2021-09" db="EMBL/GenBank/DDBJ databases">
        <authorList>
            <consortium name="AG Swart"/>
            <person name="Singh M."/>
            <person name="Singh A."/>
            <person name="Seah K."/>
            <person name="Emmerich C."/>
        </authorList>
    </citation>
    <scope>NUCLEOTIDE SEQUENCE</scope>
    <source>
        <strain evidence="12">ATCC30299</strain>
    </source>
</reference>
<dbReference type="PANTHER" id="PTHR15271:SF4">
    <property type="entry name" value="CHROMATIN ASSEMBLY FACTOR 1 SUBUNIT B"/>
    <property type="match status" value="1"/>
</dbReference>